<organism evidence="2 3">
    <name type="scientific">Nannochloropsis salina CCMP1776</name>
    <dbReference type="NCBI Taxonomy" id="1027361"/>
    <lineage>
        <taxon>Eukaryota</taxon>
        <taxon>Sar</taxon>
        <taxon>Stramenopiles</taxon>
        <taxon>Ochrophyta</taxon>
        <taxon>Eustigmatophyceae</taxon>
        <taxon>Eustigmatales</taxon>
        <taxon>Monodopsidaceae</taxon>
        <taxon>Microchloropsis</taxon>
        <taxon>Microchloropsis salina</taxon>
    </lineage>
</organism>
<sequence>MNVRIVLKNGQELDAPVEAALLLPSTLLAGMLEAEEDCGEDERILELPSVEKTAFEYVMRFLRVHAATPLQDIPKPILENSLGEIVQKEYSEFIESLPYRDLVQVMELAHFLVLDPLLRLSLARVHFILKATPLEEFKRLFLFQNDLTQEEEKELRREYLEEIKARNAHLFKLNSQGEQTSTAQP</sequence>
<dbReference type="EMBL" id="SDOX01000007">
    <property type="protein sequence ID" value="TFJ86690.1"/>
    <property type="molecule type" value="Genomic_DNA"/>
</dbReference>
<dbReference type="AlphaFoldDB" id="A0A4D9D5G3"/>
<comment type="caution">
    <text evidence="2">The sequence shown here is derived from an EMBL/GenBank/DDBJ whole genome shotgun (WGS) entry which is preliminary data.</text>
</comment>
<gene>
    <name evidence="2" type="ORF">NSK_001779</name>
</gene>
<accession>A0A4D9D5G3</accession>
<feature type="domain" description="SKP1 component dimerisation" evidence="1">
    <location>
        <begin position="116"/>
        <end position="159"/>
    </location>
</feature>
<evidence type="ECO:0000259" key="1">
    <source>
        <dbReference type="Pfam" id="PF01466"/>
    </source>
</evidence>
<dbReference type="InterPro" id="IPR016072">
    <property type="entry name" value="Skp1_comp_dimer"/>
</dbReference>
<dbReference type="InterPro" id="IPR011333">
    <property type="entry name" value="SKP1/BTB/POZ_sf"/>
</dbReference>
<dbReference type="Proteomes" id="UP000355283">
    <property type="component" value="Unassembled WGS sequence"/>
</dbReference>
<name>A0A4D9D5G3_9STRA</name>
<protein>
    <recommendedName>
        <fullName evidence="1">SKP1 component dimerisation domain-containing protein</fullName>
    </recommendedName>
</protein>
<dbReference type="SUPFAM" id="SSF81382">
    <property type="entry name" value="Skp1 dimerisation domain-like"/>
    <property type="match status" value="1"/>
</dbReference>
<keyword evidence="3" id="KW-1185">Reference proteome</keyword>
<dbReference type="Pfam" id="PF01466">
    <property type="entry name" value="Skp1"/>
    <property type="match status" value="1"/>
</dbReference>
<dbReference type="PANTHER" id="PTHR11165">
    <property type="entry name" value="SKP1"/>
    <property type="match status" value="1"/>
</dbReference>
<dbReference type="Gene3D" id="3.30.710.10">
    <property type="entry name" value="Potassium Channel Kv1.1, Chain A"/>
    <property type="match status" value="1"/>
</dbReference>
<dbReference type="GO" id="GO:0006511">
    <property type="term" value="P:ubiquitin-dependent protein catabolic process"/>
    <property type="evidence" value="ECO:0007669"/>
    <property type="project" value="InterPro"/>
</dbReference>
<dbReference type="OrthoDB" id="10298717at2759"/>
<dbReference type="InterPro" id="IPR036296">
    <property type="entry name" value="SKP1-like_dim_sf"/>
</dbReference>
<dbReference type="InterPro" id="IPR016897">
    <property type="entry name" value="SKP1"/>
</dbReference>
<evidence type="ECO:0000313" key="2">
    <source>
        <dbReference type="EMBL" id="TFJ86690.1"/>
    </source>
</evidence>
<evidence type="ECO:0000313" key="3">
    <source>
        <dbReference type="Proteomes" id="UP000355283"/>
    </source>
</evidence>
<proteinExistence type="predicted"/>
<reference evidence="2 3" key="1">
    <citation type="submission" date="2019-01" db="EMBL/GenBank/DDBJ databases">
        <title>Nuclear Genome Assembly of the Microalgal Biofuel strain Nannochloropsis salina CCMP1776.</title>
        <authorList>
            <person name="Hovde B."/>
        </authorList>
    </citation>
    <scope>NUCLEOTIDE SEQUENCE [LARGE SCALE GENOMIC DNA]</scope>
    <source>
        <strain evidence="2 3">CCMP1776</strain>
    </source>
</reference>